<keyword evidence="3" id="KW-1185">Reference proteome</keyword>
<proteinExistence type="predicted"/>
<gene>
    <name evidence="1" type="ORF">PGT21_028675</name>
    <name evidence="2" type="ORF">PGTUg99_015739</name>
</gene>
<organism evidence="1 3">
    <name type="scientific">Puccinia graminis f. sp. tritici</name>
    <dbReference type="NCBI Taxonomy" id="56615"/>
    <lineage>
        <taxon>Eukaryota</taxon>
        <taxon>Fungi</taxon>
        <taxon>Dikarya</taxon>
        <taxon>Basidiomycota</taxon>
        <taxon>Pucciniomycotina</taxon>
        <taxon>Pucciniomycetes</taxon>
        <taxon>Pucciniales</taxon>
        <taxon>Pucciniaceae</taxon>
        <taxon>Puccinia</taxon>
    </lineage>
</organism>
<dbReference type="EMBL" id="VSWC01000054">
    <property type="protein sequence ID" value="KAA1100063.1"/>
    <property type="molecule type" value="Genomic_DNA"/>
</dbReference>
<protein>
    <submittedName>
        <fullName evidence="1">Uncharacterized protein</fullName>
    </submittedName>
</protein>
<reference evidence="3 4" key="1">
    <citation type="submission" date="2019-05" db="EMBL/GenBank/DDBJ databases">
        <title>Emergence of the Ug99 lineage of the wheat stem rust pathogen through somatic hybridization.</title>
        <authorList>
            <person name="Li F."/>
            <person name="Upadhyaya N.M."/>
            <person name="Sperschneider J."/>
            <person name="Matny O."/>
            <person name="Nguyen-Phuc H."/>
            <person name="Mago R."/>
            <person name="Raley C."/>
            <person name="Miller M.E."/>
            <person name="Silverstein K.A.T."/>
            <person name="Henningsen E."/>
            <person name="Hirsch C.D."/>
            <person name="Visser B."/>
            <person name="Pretorius Z.A."/>
            <person name="Steffenson B.J."/>
            <person name="Schwessinger B."/>
            <person name="Dodds P.N."/>
            <person name="Figueroa M."/>
        </authorList>
    </citation>
    <scope>NUCLEOTIDE SEQUENCE [LARGE SCALE GENOMIC DNA]</scope>
    <source>
        <strain evidence="1">21-0</strain>
        <strain evidence="2 4">Ug99</strain>
    </source>
</reference>
<dbReference type="EMBL" id="VDEP01000144">
    <property type="protein sequence ID" value="KAA1128145.1"/>
    <property type="molecule type" value="Genomic_DNA"/>
</dbReference>
<evidence type="ECO:0000313" key="3">
    <source>
        <dbReference type="Proteomes" id="UP000324748"/>
    </source>
</evidence>
<evidence type="ECO:0000313" key="1">
    <source>
        <dbReference type="EMBL" id="KAA1100063.1"/>
    </source>
</evidence>
<dbReference type="AlphaFoldDB" id="A0A5B0PG52"/>
<sequence length="64" mass="7246">MLLQAPGSYGSTHLALVFQTSVDIDFCPNHLISSLIFDYWVIEYGTPCLIVPLNTAQENEFHFK</sequence>
<evidence type="ECO:0000313" key="2">
    <source>
        <dbReference type="EMBL" id="KAA1128145.1"/>
    </source>
</evidence>
<comment type="caution">
    <text evidence="1">The sequence shown here is derived from an EMBL/GenBank/DDBJ whole genome shotgun (WGS) entry which is preliminary data.</text>
</comment>
<dbReference type="Proteomes" id="UP000325313">
    <property type="component" value="Unassembled WGS sequence"/>
</dbReference>
<evidence type="ECO:0000313" key="4">
    <source>
        <dbReference type="Proteomes" id="UP000325313"/>
    </source>
</evidence>
<name>A0A5B0PG52_PUCGR</name>
<dbReference type="Proteomes" id="UP000324748">
    <property type="component" value="Unassembled WGS sequence"/>
</dbReference>
<accession>A0A5B0PG52</accession>